<evidence type="ECO:0000256" key="1">
    <source>
        <dbReference type="ARBA" id="ARBA00004651"/>
    </source>
</evidence>
<reference evidence="8" key="1">
    <citation type="submission" date="2017-09" db="EMBL/GenBank/DDBJ databases">
        <title>Depth-based differentiation of microbial function through sediment-hosted aquifers and enrichment of novel symbionts in the deep terrestrial subsurface.</title>
        <authorList>
            <person name="Probst A.J."/>
            <person name="Ladd B."/>
            <person name="Jarett J.K."/>
            <person name="Geller-Mcgrath D.E."/>
            <person name="Sieber C.M.K."/>
            <person name="Emerson J.B."/>
            <person name="Anantharaman K."/>
            <person name="Thomas B.C."/>
            <person name="Malmstrom R."/>
            <person name="Stieglmeier M."/>
            <person name="Klingl A."/>
            <person name="Woyke T."/>
            <person name="Ryan C.M."/>
            <person name="Banfield J.F."/>
        </authorList>
    </citation>
    <scope>NUCLEOTIDE SEQUENCE [LARGE SCALE GENOMIC DNA]</scope>
</reference>
<dbReference type="InterPro" id="IPR011527">
    <property type="entry name" value="ABC1_TM_dom"/>
</dbReference>
<feature type="transmembrane region" description="Helical" evidence="5">
    <location>
        <begin position="20"/>
        <end position="40"/>
    </location>
</feature>
<protein>
    <recommendedName>
        <fullName evidence="6">ABC transmembrane type-1 domain-containing protein</fullName>
    </recommendedName>
</protein>
<evidence type="ECO:0000256" key="4">
    <source>
        <dbReference type="ARBA" id="ARBA00023136"/>
    </source>
</evidence>
<evidence type="ECO:0000256" key="3">
    <source>
        <dbReference type="ARBA" id="ARBA00022989"/>
    </source>
</evidence>
<comment type="caution">
    <text evidence="7">The sequence shown here is derived from an EMBL/GenBank/DDBJ whole genome shotgun (WGS) entry which is preliminary data.</text>
</comment>
<dbReference type="GO" id="GO:0140359">
    <property type="term" value="F:ABC-type transporter activity"/>
    <property type="evidence" value="ECO:0007669"/>
    <property type="project" value="InterPro"/>
</dbReference>
<evidence type="ECO:0000313" key="8">
    <source>
        <dbReference type="Proteomes" id="UP000229401"/>
    </source>
</evidence>
<keyword evidence="4 5" id="KW-0472">Membrane</keyword>
<comment type="subcellular location">
    <subcellularLocation>
        <location evidence="1">Cell membrane</location>
        <topology evidence="1">Multi-pass membrane protein</topology>
    </subcellularLocation>
</comment>
<keyword evidence="2 5" id="KW-0812">Transmembrane</keyword>
<dbReference type="PROSITE" id="PS50929">
    <property type="entry name" value="ABC_TM1F"/>
    <property type="match status" value="1"/>
</dbReference>
<evidence type="ECO:0000256" key="5">
    <source>
        <dbReference type="SAM" id="Phobius"/>
    </source>
</evidence>
<proteinExistence type="predicted"/>
<dbReference type="Proteomes" id="UP000229401">
    <property type="component" value="Unassembled WGS sequence"/>
</dbReference>
<feature type="non-terminal residue" evidence="7">
    <location>
        <position position="186"/>
    </location>
</feature>
<evidence type="ECO:0000256" key="2">
    <source>
        <dbReference type="ARBA" id="ARBA00022692"/>
    </source>
</evidence>
<dbReference type="AlphaFoldDB" id="A0A2M7QK65"/>
<dbReference type="GO" id="GO:0005886">
    <property type="term" value="C:plasma membrane"/>
    <property type="evidence" value="ECO:0007669"/>
    <property type="project" value="UniProtKB-SubCell"/>
</dbReference>
<accession>A0A2M7QK65</accession>
<feature type="transmembrane region" description="Helical" evidence="5">
    <location>
        <begin position="52"/>
        <end position="81"/>
    </location>
</feature>
<dbReference type="InterPro" id="IPR036640">
    <property type="entry name" value="ABC1_TM_sf"/>
</dbReference>
<dbReference type="Gene3D" id="1.20.1560.10">
    <property type="entry name" value="ABC transporter type 1, transmembrane domain"/>
    <property type="match status" value="1"/>
</dbReference>
<keyword evidence="3 5" id="KW-1133">Transmembrane helix</keyword>
<dbReference type="SUPFAM" id="SSF90123">
    <property type="entry name" value="ABC transporter transmembrane region"/>
    <property type="match status" value="1"/>
</dbReference>
<dbReference type="EMBL" id="PFLI01000043">
    <property type="protein sequence ID" value="PIY72408.1"/>
    <property type="molecule type" value="Genomic_DNA"/>
</dbReference>
<dbReference type="GO" id="GO:0005524">
    <property type="term" value="F:ATP binding"/>
    <property type="evidence" value="ECO:0007669"/>
    <property type="project" value="InterPro"/>
</dbReference>
<organism evidence="7 8">
    <name type="scientific">Candidatus Roizmanbacteria bacterium CG_4_10_14_0_8_um_filter_33_9</name>
    <dbReference type="NCBI Taxonomy" id="1974826"/>
    <lineage>
        <taxon>Bacteria</taxon>
        <taxon>Candidatus Roizmaniibacteriota</taxon>
    </lineage>
</organism>
<feature type="transmembrane region" description="Helical" evidence="5">
    <location>
        <begin position="150"/>
        <end position="174"/>
    </location>
</feature>
<name>A0A2M7QK65_9BACT</name>
<sequence>MWKAIWFTVLKVKQSNPALFYLLLFLKTLFGLLYIVDLYAYKLMVDAAGRQIIGFSFITILIFLYLYFFLSKILYTFAIYITNKLDVKSLLSLNRAFIEKIELLDLATFENPNTVGLINRAFNRFQFQLKLYFMSIVQVYVSSIEACVSLAIFFFISPFMGIMVLIANLIPLYVRSKMSYGIFNIY</sequence>
<gene>
    <name evidence="7" type="ORF">COY87_01135</name>
</gene>
<evidence type="ECO:0000259" key="6">
    <source>
        <dbReference type="PROSITE" id="PS50929"/>
    </source>
</evidence>
<evidence type="ECO:0000313" key="7">
    <source>
        <dbReference type="EMBL" id="PIY72408.1"/>
    </source>
</evidence>
<feature type="domain" description="ABC transmembrane type-1" evidence="6">
    <location>
        <begin position="22"/>
        <end position="186"/>
    </location>
</feature>